<dbReference type="InterPro" id="IPR015943">
    <property type="entry name" value="WD40/YVTN_repeat-like_dom_sf"/>
</dbReference>
<feature type="region of interest" description="Disordered" evidence="6">
    <location>
        <begin position="411"/>
        <end position="485"/>
    </location>
</feature>
<evidence type="ECO:0000313" key="8">
    <source>
        <dbReference type="Proteomes" id="UP000054498"/>
    </source>
</evidence>
<keyword evidence="5" id="KW-0175">Coiled coil</keyword>
<evidence type="ECO:0000256" key="5">
    <source>
        <dbReference type="SAM" id="Coils"/>
    </source>
</evidence>
<dbReference type="RefSeq" id="XP_013892652.1">
    <property type="nucleotide sequence ID" value="XM_014037198.1"/>
</dbReference>
<dbReference type="Gene3D" id="2.130.10.10">
    <property type="entry name" value="YVTN repeat-like/Quinoprotein amine dehydrogenase"/>
    <property type="match status" value="1"/>
</dbReference>
<keyword evidence="8" id="KW-1185">Reference proteome</keyword>
<dbReference type="STRING" id="145388.A0A0D2J0S1"/>
<feature type="coiled-coil region" evidence="5">
    <location>
        <begin position="625"/>
        <end position="652"/>
    </location>
</feature>
<dbReference type="InterPro" id="IPR001680">
    <property type="entry name" value="WD40_rpt"/>
</dbReference>
<evidence type="ECO:0000256" key="1">
    <source>
        <dbReference type="ARBA" id="ARBA00004496"/>
    </source>
</evidence>
<evidence type="ECO:0000256" key="3">
    <source>
        <dbReference type="ARBA" id="ARBA00022574"/>
    </source>
</evidence>
<organism evidence="7 8">
    <name type="scientific">Monoraphidium neglectum</name>
    <dbReference type="NCBI Taxonomy" id="145388"/>
    <lineage>
        <taxon>Eukaryota</taxon>
        <taxon>Viridiplantae</taxon>
        <taxon>Chlorophyta</taxon>
        <taxon>core chlorophytes</taxon>
        <taxon>Chlorophyceae</taxon>
        <taxon>CS clade</taxon>
        <taxon>Sphaeropleales</taxon>
        <taxon>Selenastraceae</taxon>
        <taxon>Monoraphidium</taxon>
    </lineage>
</organism>
<dbReference type="PANTHER" id="PTHR15598">
    <property type="entry name" value="ENHANCER OF MRNA-DECAPPING PROTEIN 4"/>
    <property type="match status" value="1"/>
</dbReference>
<dbReference type="PANTHER" id="PTHR15598:SF5">
    <property type="entry name" value="ENHANCER OF MRNA-DECAPPING PROTEIN 4"/>
    <property type="match status" value="1"/>
</dbReference>
<dbReference type="KEGG" id="mng:MNEG_14329"/>
<dbReference type="EMBL" id="KK104626">
    <property type="protein sequence ID" value="KIY93632.1"/>
    <property type="molecule type" value="Genomic_DNA"/>
</dbReference>
<evidence type="ECO:0000313" key="7">
    <source>
        <dbReference type="EMBL" id="KIY93632.1"/>
    </source>
</evidence>
<dbReference type="GeneID" id="25731880"/>
<dbReference type="InterPro" id="IPR045152">
    <property type="entry name" value="EDC4-like"/>
</dbReference>
<evidence type="ECO:0000256" key="6">
    <source>
        <dbReference type="SAM" id="MobiDB-lite"/>
    </source>
</evidence>
<name>A0A0D2J0S1_9CHLO</name>
<keyword evidence="4" id="KW-0677">Repeat</keyword>
<dbReference type="Proteomes" id="UP000054498">
    <property type="component" value="Unassembled WGS sequence"/>
</dbReference>
<dbReference type="AlphaFoldDB" id="A0A0D2J0S1"/>
<feature type="compositionally biased region" description="Basic and acidic residues" evidence="6">
    <location>
        <begin position="419"/>
        <end position="428"/>
    </location>
</feature>
<dbReference type="GO" id="GO:0000932">
    <property type="term" value="C:P-body"/>
    <property type="evidence" value="ECO:0007669"/>
    <property type="project" value="TreeGrafter"/>
</dbReference>
<feature type="compositionally biased region" description="Pro residues" evidence="6">
    <location>
        <begin position="430"/>
        <end position="450"/>
    </location>
</feature>
<dbReference type="OrthoDB" id="21128at2759"/>
<evidence type="ECO:0000256" key="2">
    <source>
        <dbReference type="ARBA" id="ARBA00022490"/>
    </source>
</evidence>
<keyword evidence="3" id="KW-0853">WD repeat</keyword>
<keyword evidence="2" id="KW-0963">Cytoplasm</keyword>
<evidence type="ECO:0000256" key="4">
    <source>
        <dbReference type="ARBA" id="ARBA00022737"/>
    </source>
</evidence>
<comment type="subcellular location">
    <subcellularLocation>
        <location evidence="1">Cytoplasm</location>
    </subcellularLocation>
</comment>
<protein>
    <submittedName>
        <fullName evidence="7">Uncharacterized protein</fullName>
    </submittedName>
</protein>
<proteinExistence type="predicted"/>
<dbReference type="SUPFAM" id="SSF101908">
    <property type="entry name" value="Putative isomerase YbhE"/>
    <property type="match status" value="1"/>
</dbReference>
<dbReference type="Pfam" id="PF00400">
    <property type="entry name" value="WD40"/>
    <property type="match status" value="1"/>
</dbReference>
<gene>
    <name evidence="7" type="ORF">MNEG_14329</name>
</gene>
<reference evidence="7 8" key="1">
    <citation type="journal article" date="2013" name="BMC Genomics">
        <title>Reconstruction of the lipid metabolism for the microalga Monoraphidium neglectum from its genome sequence reveals characteristics suitable for biofuel production.</title>
        <authorList>
            <person name="Bogen C."/>
            <person name="Al-Dilaimi A."/>
            <person name="Albersmeier A."/>
            <person name="Wichmann J."/>
            <person name="Grundmann M."/>
            <person name="Rupp O."/>
            <person name="Lauersen K.J."/>
            <person name="Blifernez-Klassen O."/>
            <person name="Kalinowski J."/>
            <person name="Goesmann A."/>
            <person name="Mussgnug J.H."/>
            <person name="Kruse O."/>
        </authorList>
    </citation>
    <scope>NUCLEOTIDE SEQUENCE [LARGE SCALE GENOMIC DNA]</scope>
    <source>
        <strain evidence="7 8">SAG 48.87</strain>
    </source>
</reference>
<dbReference type="GO" id="GO:0031087">
    <property type="term" value="P:deadenylation-independent decapping of nuclear-transcribed mRNA"/>
    <property type="evidence" value="ECO:0007669"/>
    <property type="project" value="InterPro"/>
</dbReference>
<sequence length="663" mass="66505">MFGLLRGGKKNASQEVQPITVLKTDFKLAHLRQITANSLYIVYGLRAGQLRCINKASAGRALYKGHAAPIADAAFFSPDSNLLASASVAGDLIVRQIVEVDDPSGSSGAPVPLAALVMRAALAPPPPGGAVRVAWHPAEPRILAAASGGSAGIFMPAAPPSEAAEQAPLAPASPSWELALPPGRAATALAFSPSGDVLVAGDAQGGASAWALGSGAAAAGGPPAAALQWAPHGGDAVSYVCFLSQDGPGAPSVLVTADAAGRRLRLWRLPGADALGGGGGGSAAAELLQSLELASAAGPSDFFCHAAHSAQAQLLILANAQRKQVHALHYAPAPSPEGGAAGAAFDFVASFAVKQPVLSVAAGYDMAESEASPGQMEPHVHLYCVQPDAVQQYMLDPELCAKQQQQQQAAASAAALLPQDERQQEKEPAAAPPAPAPAVAPEPKQQPPKQHPGSLASPAGMPPLPTTLSAKAHADKGGSGGISRESSLQAAAAAALPGELQPAVAPTVAVTPLPANDAPAAAAAAAAAAAVVPAAAGAAPHGAATGEELEEGEIPPQQLVQAAAPGDAAAAAAAANAAEVAHLRRQLDRLVSSQQSLASQLRSEVADGLRASEAAVAARVEAAVVKALNKRAEDERRRAKDLEKALTQQITQYAPDGCHNRMP</sequence>
<accession>A0A0D2J0S1</accession>